<protein>
    <recommendedName>
        <fullName evidence="3">Transposase</fullName>
    </recommendedName>
</protein>
<proteinExistence type="predicted"/>
<evidence type="ECO:0008006" key="3">
    <source>
        <dbReference type="Google" id="ProtNLM"/>
    </source>
</evidence>
<organism evidence="1 2">
    <name type="scientific">Rhizobium loti</name>
    <name type="common">Mesorhizobium loti</name>
    <dbReference type="NCBI Taxonomy" id="381"/>
    <lineage>
        <taxon>Bacteria</taxon>
        <taxon>Pseudomonadati</taxon>
        <taxon>Pseudomonadota</taxon>
        <taxon>Alphaproteobacteria</taxon>
        <taxon>Hyphomicrobiales</taxon>
        <taxon>Phyllobacteriaceae</taxon>
        <taxon>Mesorhizobium</taxon>
    </lineage>
</organism>
<name>A0A8E2W726_RHILI</name>
<sequence>MEQVTIIGIDLAKQVFQVHGAVSREKKLSRAVAAVSRRTAPVHGGDGSATAHDWVRTIGGLEHAVRLLPPVYVKSFAKRQKNNLADAEATAEAASRPTMRFVAVKTEEQQARSMIFRTRDLCRRCPALKTVRKSHIFLTGPWPCNG</sequence>
<dbReference type="Proteomes" id="UP000245631">
    <property type="component" value="Unassembled WGS sequence"/>
</dbReference>
<evidence type="ECO:0000313" key="1">
    <source>
        <dbReference type="EMBL" id="PWJ87639.1"/>
    </source>
</evidence>
<comment type="caution">
    <text evidence="1">The sequence shown here is derived from an EMBL/GenBank/DDBJ whole genome shotgun (WGS) entry which is preliminary data.</text>
</comment>
<accession>A0A8E2W726</accession>
<dbReference type="AlphaFoldDB" id="A0A8E2W726"/>
<dbReference type="EMBL" id="QGGH01000015">
    <property type="protein sequence ID" value="PWJ87639.1"/>
    <property type="molecule type" value="Genomic_DNA"/>
</dbReference>
<evidence type="ECO:0000313" key="2">
    <source>
        <dbReference type="Proteomes" id="UP000245631"/>
    </source>
</evidence>
<reference evidence="1 2" key="1">
    <citation type="submission" date="2018-05" db="EMBL/GenBank/DDBJ databases">
        <title>Genomic Encyclopedia of Type Strains, Phase IV (KMG-IV): sequencing the most valuable type-strain genomes for metagenomic binning, comparative biology and taxonomic classification.</title>
        <authorList>
            <person name="Goeker M."/>
        </authorList>
    </citation>
    <scope>NUCLEOTIDE SEQUENCE [LARGE SCALE GENOMIC DNA]</scope>
    <source>
        <strain evidence="1 2">DSM 2626</strain>
    </source>
</reference>
<gene>
    <name evidence="1" type="ORF">C8D77_11578</name>
</gene>